<evidence type="ECO:0000313" key="5">
    <source>
        <dbReference type="Ensembl" id="ENSEEEP00000044973.2"/>
    </source>
</evidence>
<dbReference type="Pfam" id="PF00400">
    <property type="entry name" value="WD40"/>
    <property type="match status" value="2"/>
</dbReference>
<feature type="repeat" description="WD" evidence="3">
    <location>
        <begin position="173"/>
        <end position="207"/>
    </location>
</feature>
<dbReference type="Ensembl" id="ENSEEET00000045477.2">
    <property type="protein sequence ID" value="ENSEEEP00000044973.2"/>
    <property type="gene ID" value="ENSEEEG00000021227.2"/>
</dbReference>
<dbReference type="SUPFAM" id="SSF50978">
    <property type="entry name" value="WD40 repeat-like"/>
    <property type="match status" value="1"/>
</dbReference>
<dbReference type="PROSITE" id="PS50294">
    <property type="entry name" value="WD_REPEATS_REGION"/>
    <property type="match status" value="1"/>
</dbReference>
<keyword evidence="6" id="KW-1185">Reference proteome</keyword>
<evidence type="ECO:0000256" key="4">
    <source>
        <dbReference type="SAM" id="MobiDB-lite"/>
    </source>
</evidence>
<dbReference type="SMART" id="SM00320">
    <property type="entry name" value="WD40"/>
    <property type="match status" value="3"/>
</dbReference>
<evidence type="ECO:0000256" key="1">
    <source>
        <dbReference type="ARBA" id="ARBA00022574"/>
    </source>
</evidence>
<dbReference type="Gene3D" id="2.130.10.10">
    <property type="entry name" value="YVTN repeat-like/Quinoprotein amine dehydrogenase"/>
    <property type="match status" value="2"/>
</dbReference>
<dbReference type="AlphaFoldDB" id="A0A4W4H4I7"/>
<dbReference type="PROSITE" id="PS50082">
    <property type="entry name" value="WD_REPEATS_2"/>
    <property type="match status" value="2"/>
</dbReference>
<feature type="region of interest" description="Disordered" evidence="4">
    <location>
        <begin position="262"/>
        <end position="283"/>
    </location>
</feature>
<reference evidence="6" key="2">
    <citation type="journal article" date="2017" name="Sci. Adv.">
        <title>A tail of two voltages: Proteomic comparison of the three electric organs of the electric eel.</title>
        <authorList>
            <person name="Traeger L.L."/>
            <person name="Sabat G."/>
            <person name="Barrett-Wilt G.A."/>
            <person name="Wells G.B."/>
            <person name="Sussman M.R."/>
        </authorList>
    </citation>
    <scope>NUCLEOTIDE SEQUENCE [LARGE SCALE GENOMIC DNA]</scope>
</reference>
<protein>
    <submittedName>
        <fullName evidence="5">WD40 repeat domain 95</fullName>
    </submittedName>
</protein>
<dbReference type="InterPro" id="IPR001680">
    <property type="entry name" value="WD40_rpt"/>
</dbReference>
<keyword evidence="1 3" id="KW-0853">WD repeat</keyword>
<evidence type="ECO:0000313" key="6">
    <source>
        <dbReference type="Proteomes" id="UP000314983"/>
    </source>
</evidence>
<dbReference type="GeneTree" id="ENSGT00940000162967"/>
<dbReference type="InterPro" id="IPR015943">
    <property type="entry name" value="WD40/YVTN_repeat-like_dom_sf"/>
</dbReference>
<reference evidence="5" key="5">
    <citation type="submission" date="2025-09" db="UniProtKB">
        <authorList>
            <consortium name="Ensembl"/>
        </authorList>
    </citation>
    <scope>IDENTIFICATION</scope>
</reference>
<feature type="compositionally biased region" description="Polar residues" evidence="4">
    <location>
        <begin position="270"/>
        <end position="283"/>
    </location>
</feature>
<dbReference type="InterPro" id="IPR036322">
    <property type="entry name" value="WD40_repeat_dom_sf"/>
</dbReference>
<dbReference type="PROSITE" id="PS00678">
    <property type="entry name" value="WD_REPEATS_1"/>
    <property type="match status" value="1"/>
</dbReference>
<name>A0A4W4H4I7_ELEEL</name>
<reference evidence="5" key="3">
    <citation type="submission" date="2020-05" db="EMBL/GenBank/DDBJ databases">
        <title>Electrophorus electricus (electric eel) genome, fEleEle1, primary haplotype.</title>
        <authorList>
            <person name="Myers G."/>
            <person name="Meyer A."/>
            <person name="Fedrigo O."/>
            <person name="Formenti G."/>
            <person name="Rhie A."/>
            <person name="Tracey A."/>
            <person name="Sims Y."/>
            <person name="Jarvis E.D."/>
        </authorList>
    </citation>
    <scope>NUCLEOTIDE SEQUENCE [LARGE SCALE GENOMIC DNA]</scope>
</reference>
<dbReference type="Proteomes" id="UP000314983">
    <property type="component" value="Chromosome 15"/>
</dbReference>
<accession>A0A4W4H4I7</accession>
<dbReference type="InterPro" id="IPR051242">
    <property type="entry name" value="WD-EF-hand_domain"/>
</dbReference>
<keyword evidence="2" id="KW-0677">Repeat</keyword>
<dbReference type="InterPro" id="IPR019775">
    <property type="entry name" value="WD40_repeat_CS"/>
</dbReference>
<organism evidence="5 6">
    <name type="scientific">Electrophorus electricus</name>
    <name type="common">Electric eel</name>
    <name type="synonym">Gymnotus electricus</name>
    <dbReference type="NCBI Taxonomy" id="8005"/>
    <lineage>
        <taxon>Eukaryota</taxon>
        <taxon>Metazoa</taxon>
        <taxon>Chordata</taxon>
        <taxon>Craniata</taxon>
        <taxon>Vertebrata</taxon>
        <taxon>Euteleostomi</taxon>
        <taxon>Actinopterygii</taxon>
        <taxon>Neopterygii</taxon>
        <taxon>Teleostei</taxon>
        <taxon>Ostariophysi</taxon>
        <taxon>Gymnotiformes</taxon>
        <taxon>Gymnotoidei</taxon>
        <taxon>Gymnotidae</taxon>
        <taxon>Electrophorus</taxon>
    </lineage>
</organism>
<reference evidence="6" key="1">
    <citation type="journal article" date="2014" name="Science">
        <title>Nonhuman genetics. Genomic basis for the convergent evolution of electric organs.</title>
        <authorList>
            <person name="Gallant J.R."/>
            <person name="Traeger L.L."/>
            <person name="Volkening J.D."/>
            <person name="Moffett H."/>
            <person name="Chen P.H."/>
            <person name="Novina C.D."/>
            <person name="Phillips G.N.Jr."/>
            <person name="Anand R."/>
            <person name="Wells G.B."/>
            <person name="Pinch M."/>
            <person name="Guth R."/>
            <person name="Unguez G.A."/>
            <person name="Albert J.S."/>
            <person name="Zakon H.H."/>
            <person name="Samanta M.P."/>
            <person name="Sussman M.R."/>
        </authorList>
    </citation>
    <scope>NUCLEOTIDE SEQUENCE [LARGE SCALE GENOMIC DNA]</scope>
</reference>
<reference evidence="5" key="4">
    <citation type="submission" date="2025-08" db="UniProtKB">
        <authorList>
            <consortium name="Ensembl"/>
        </authorList>
    </citation>
    <scope>IDENTIFICATION</scope>
</reference>
<dbReference type="PANTHER" id="PTHR44324:SF4">
    <property type="entry name" value="WD40 REPEAT DOMAIN 95"/>
    <property type="match status" value="1"/>
</dbReference>
<evidence type="ECO:0000256" key="3">
    <source>
        <dbReference type="PROSITE-ProRule" id="PRU00221"/>
    </source>
</evidence>
<sequence>EDTWHVQRPQPSWQDDLRKGHKDDILCIAQCPPCLLATSSYDGEIIVWNLGSGHIQCRFLTPLPPQTDEALVDRSVLSLVFLRTRALNSTSTSVASLISSGPQGDFFFFSLEVSGLSFLLLQSRFQQEITKLAVTQDDCLLFAADHIGYVYVYDIKDCGLTLEQKLPKTTNFWRAHISSISGLQLIESHQVLVTCSTDCTVRLWSINGEFIGTFGQPERWILHIASSWRHPAVPYEVLTDPLSMPSHSILDDRLTLSDALRSARSEDSSTEVPSTEDTMVSRC</sequence>
<evidence type="ECO:0000256" key="2">
    <source>
        <dbReference type="ARBA" id="ARBA00022737"/>
    </source>
</evidence>
<feature type="repeat" description="WD" evidence="3">
    <location>
        <begin position="18"/>
        <end position="50"/>
    </location>
</feature>
<proteinExistence type="predicted"/>
<dbReference type="PANTHER" id="PTHR44324">
    <property type="entry name" value="WD40 REPEAT DOMAIN 95"/>
    <property type="match status" value="1"/>
</dbReference>